<comment type="caution">
    <text evidence="3">The sequence shown here is derived from an EMBL/GenBank/DDBJ whole genome shotgun (WGS) entry which is preliminary data.</text>
</comment>
<evidence type="ECO:0000256" key="1">
    <source>
        <dbReference type="SAM" id="MobiDB-lite"/>
    </source>
</evidence>
<dbReference type="EMBL" id="JAMFTQ010000020">
    <property type="protein sequence ID" value="MCP1388621.1"/>
    <property type="molecule type" value="Genomic_DNA"/>
</dbReference>
<gene>
    <name evidence="3" type="ORF">M5J20_10595</name>
</gene>
<accession>A0ABT1G3K7</accession>
<protein>
    <recommendedName>
        <fullName evidence="2">Cupin type-2 domain-containing protein</fullName>
    </recommendedName>
</protein>
<dbReference type="InterPro" id="IPR013096">
    <property type="entry name" value="Cupin_2"/>
</dbReference>
<dbReference type="InterPro" id="IPR014710">
    <property type="entry name" value="RmlC-like_jellyroll"/>
</dbReference>
<reference evidence="3" key="1">
    <citation type="submission" date="2022-05" db="EMBL/GenBank/DDBJ databases">
        <title>Corynebacterium sp. TA-R-1 sp. nov., isolated from human feces.</title>
        <authorList>
            <person name="Shamsuzzaman M."/>
            <person name="Dahal R.H."/>
        </authorList>
    </citation>
    <scope>NUCLEOTIDE SEQUENCE</scope>
    <source>
        <strain evidence="3">TA-R-1</strain>
    </source>
</reference>
<evidence type="ECO:0000313" key="4">
    <source>
        <dbReference type="Proteomes" id="UP001204000"/>
    </source>
</evidence>
<organism evidence="3 4">
    <name type="scientific">Corynebacterium stercoris</name>
    <dbReference type="NCBI Taxonomy" id="2943490"/>
    <lineage>
        <taxon>Bacteria</taxon>
        <taxon>Bacillati</taxon>
        <taxon>Actinomycetota</taxon>
        <taxon>Actinomycetes</taxon>
        <taxon>Mycobacteriales</taxon>
        <taxon>Corynebacteriaceae</taxon>
        <taxon>Corynebacterium</taxon>
    </lineage>
</organism>
<dbReference type="Pfam" id="PF07883">
    <property type="entry name" value="Cupin_2"/>
    <property type="match status" value="1"/>
</dbReference>
<dbReference type="InterPro" id="IPR011051">
    <property type="entry name" value="RmlC_Cupin_sf"/>
</dbReference>
<dbReference type="SUPFAM" id="SSF51182">
    <property type="entry name" value="RmlC-like cupins"/>
    <property type="match status" value="1"/>
</dbReference>
<evidence type="ECO:0000259" key="2">
    <source>
        <dbReference type="Pfam" id="PF07883"/>
    </source>
</evidence>
<dbReference type="Proteomes" id="UP001204000">
    <property type="component" value="Unassembled WGS sequence"/>
</dbReference>
<feature type="region of interest" description="Disordered" evidence="1">
    <location>
        <begin position="1"/>
        <end position="26"/>
    </location>
</feature>
<dbReference type="RefSeq" id="WP_253579399.1">
    <property type="nucleotide sequence ID" value="NZ_JAMFTQ010000020.1"/>
</dbReference>
<feature type="domain" description="Cupin type-2" evidence="2">
    <location>
        <begin position="44"/>
        <end position="108"/>
    </location>
</feature>
<evidence type="ECO:0000313" key="3">
    <source>
        <dbReference type="EMBL" id="MCP1388621.1"/>
    </source>
</evidence>
<sequence length="111" mass="11803">MDTITGLQQPRTAESRPRGSDTVSRPEVKVIGRYADTTVVRIGFAAGNVMPEHKVEHPIIVMGQTGRVRFTAEGSTVVIQPGTAVHLDAGIPHDLFADEASTVTLIIVSGV</sequence>
<proteinExistence type="predicted"/>
<name>A0ABT1G3K7_9CORY</name>
<dbReference type="Gene3D" id="2.60.120.10">
    <property type="entry name" value="Jelly Rolls"/>
    <property type="match status" value="1"/>
</dbReference>
<feature type="compositionally biased region" description="Polar residues" evidence="1">
    <location>
        <begin position="1"/>
        <end position="12"/>
    </location>
</feature>
<feature type="compositionally biased region" description="Basic and acidic residues" evidence="1">
    <location>
        <begin position="13"/>
        <end position="26"/>
    </location>
</feature>
<keyword evidence="4" id="KW-1185">Reference proteome</keyword>